<evidence type="ECO:0000256" key="4">
    <source>
        <dbReference type="RuleBase" id="RU003690"/>
    </source>
</evidence>
<comment type="caution">
    <text evidence="5">The sequence shown here is derived from an EMBL/GenBank/DDBJ whole genome shotgun (WGS) entry which is preliminary data.</text>
</comment>
<keyword evidence="6" id="KW-1185">Reference proteome</keyword>
<dbReference type="SUPFAM" id="SSF51445">
    <property type="entry name" value="(Trans)glycosidases"/>
    <property type="match status" value="1"/>
</dbReference>
<evidence type="ECO:0008006" key="7">
    <source>
        <dbReference type="Google" id="ProtNLM"/>
    </source>
</evidence>
<dbReference type="PANTHER" id="PTHR10353">
    <property type="entry name" value="GLYCOSYL HYDROLASE"/>
    <property type="match status" value="1"/>
</dbReference>
<evidence type="ECO:0000256" key="2">
    <source>
        <dbReference type="ARBA" id="ARBA00022801"/>
    </source>
</evidence>
<dbReference type="Proteomes" id="UP000796880">
    <property type="component" value="Unassembled WGS sequence"/>
</dbReference>
<dbReference type="Pfam" id="PF00232">
    <property type="entry name" value="Glyco_hydro_1"/>
    <property type="match status" value="1"/>
</dbReference>
<name>A0A8K0HFK5_9ROSA</name>
<evidence type="ECO:0000256" key="3">
    <source>
        <dbReference type="ARBA" id="ARBA00023295"/>
    </source>
</evidence>
<comment type="similarity">
    <text evidence="1 4">Belongs to the glycosyl hydrolase 1 family.</text>
</comment>
<dbReference type="PANTHER" id="PTHR10353:SF213">
    <property type="entry name" value="BETA-GLUCOSIDASE 45-RELATED"/>
    <property type="match status" value="1"/>
</dbReference>
<dbReference type="PRINTS" id="PR00131">
    <property type="entry name" value="GLHYDRLASE1"/>
</dbReference>
<dbReference type="GO" id="GO:0005975">
    <property type="term" value="P:carbohydrate metabolic process"/>
    <property type="evidence" value="ECO:0007669"/>
    <property type="project" value="InterPro"/>
</dbReference>
<proteinExistence type="inferred from homology"/>
<evidence type="ECO:0000313" key="6">
    <source>
        <dbReference type="Proteomes" id="UP000796880"/>
    </source>
</evidence>
<dbReference type="EMBL" id="VOIH02000003">
    <property type="protein sequence ID" value="KAF3451692.1"/>
    <property type="molecule type" value="Genomic_DNA"/>
</dbReference>
<dbReference type="OrthoDB" id="65569at2759"/>
<dbReference type="PROSITE" id="PS00653">
    <property type="entry name" value="GLYCOSYL_HYDROL_F1_2"/>
    <property type="match status" value="1"/>
</dbReference>
<sequence>MGVVTLEKALFLLAITIATSPALIVCNNLRIKIKDSSVPSSSFPSNFLFGTASSSYQFEGGYVADGKGLSNWDVFTHKPGKIIDGSNGDVAVDHYHRYLEDVDLMESLGVSSYRFSISWARILPKGRFGGVNQAGINFYSNLIDALLRKGIQPLVTLHHYDIPQELQDRYGGWLSPKSQEDFVYYVDICFKSFGDRVKHWVTFNEPNIQAANGYRNGKYPPGRCSGQFGNCTDGDSENEPFIAAHNMILSHAAAVHIYRTKYQKDQGGSIGIVLEIGWFEPVSNSTADKLAAERAQCFFSNWFLDPIIYGKYPTVMQNILGSNLPKFTSNEVERLKKTGLDFIGINHYTAFYVQDCIYSPCEAGYGSSRTEGLYRSSPYKNGVPIGDPTGGYWQHVYPQGMEKAVMYIMERYDNIPMFITENGYCEFNNPNLTTEEFLNDVKRVQFMAVYLDALLRAIRKGADVRGYFVWSLLDNFEWTDGYTARFGLYHVDFSTLKRTLKLSGTWYKQFIAEHKVKALMPKQNGEHLQS</sequence>
<dbReference type="FunFam" id="3.20.20.80:FF:000020">
    <property type="entry name" value="Beta-glucosidase 12"/>
    <property type="match status" value="1"/>
</dbReference>
<gene>
    <name evidence="5" type="ORF">FNV43_RR07788</name>
</gene>
<evidence type="ECO:0000256" key="1">
    <source>
        <dbReference type="ARBA" id="ARBA00010838"/>
    </source>
</evidence>
<dbReference type="GO" id="GO:0008422">
    <property type="term" value="F:beta-glucosidase activity"/>
    <property type="evidence" value="ECO:0007669"/>
    <property type="project" value="TreeGrafter"/>
</dbReference>
<dbReference type="Gene3D" id="3.20.20.80">
    <property type="entry name" value="Glycosidases"/>
    <property type="match status" value="1"/>
</dbReference>
<reference evidence="5" key="1">
    <citation type="submission" date="2020-03" db="EMBL/GenBank/DDBJ databases">
        <title>A high-quality chromosome-level genome assembly of a woody plant with both climbing and erect habits, Rhamnella rubrinervis.</title>
        <authorList>
            <person name="Lu Z."/>
            <person name="Yang Y."/>
            <person name="Zhu X."/>
            <person name="Sun Y."/>
        </authorList>
    </citation>
    <scope>NUCLEOTIDE SEQUENCE</scope>
    <source>
        <strain evidence="5">BYM</strain>
        <tissue evidence="5">Leaf</tissue>
    </source>
</reference>
<dbReference type="InterPro" id="IPR033132">
    <property type="entry name" value="GH_1_N_CS"/>
</dbReference>
<organism evidence="5 6">
    <name type="scientific">Rhamnella rubrinervis</name>
    <dbReference type="NCBI Taxonomy" id="2594499"/>
    <lineage>
        <taxon>Eukaryota</taxon>
        <taxon>Viridiplantae</taxon>
        <taxon>Streptophyta</taxon>
        <taxon>Embryophyta</taxon>
        <taxon>Tracheophyta</taxon>
        <taxon>Spermatophyta</taxon>
        <taxon>Magnoliopsida</taxon>
        <taxon>eudicotyledons</taxon>
        <taxon>Gunneridae</taxon>
        <taxon>Pentapetalae</taxon>
        <taxon>rosids</taxon>
        <taxon>fabids</taxon>
        <taxon>Rosales</taxon>
        <taxon>Rhamnaceae</taxon>
        <taxon>rhamnoid group</taxon>
        <taxon>Rhamneae</taxon>
        <taxon>Rhamnella</taxon>
    </lineage>
</organism>
<protein>
    <recommendedName>
        <fullName evidence="7">Beta-glucosidase</fullName>
    </recommendedName>
</protein>
<dbReference type="InterPro" id="IPR017853">
    <property type="entry name" value="GH"/>
</dbReference>
<keyword evidence="2" id="KW-0378">Hydrolase</keyword>
<evidence type="ECO:0000313" key="5">
    <source>
        <dbReference type="EMBL" id="KAF3451692.1"/>
    </source>
</evidence>
<accession>A0A8K0HFK5</accession>
<keyword evidence="3" id="KW-0326">Glycosidase</keyword>
<dbReference type="AlphaFoldDB" id="A0A8K0HFK5"/>
<dbReference type="InterPro" id="IPR001360">
    <property type="entry name" value="Glyco_hydro_1"/>
</dbReference>